<dbReference type="AlphaFoldDB" id="A0A9Q0BKM1"/>
<protein>
    <submittedName>
        <fullName evidence="1">Uncharacterized protein</fullName>
    </submittedName>
</protein>
<reference evidence="1" key="1">
    <citation type="journal article" date="2023" name="Genome Biol. Evol.">
        <title>Long-read-based Genome Assembly of Drosophila gunungcola Reveals Fewer Chemosensory Genes in Flower-breeding Species.</title>
        <authorList>
            <person name="Negi A."/>
            <person name="Liao B.Y."/>
            <person name="Yeh S.D."/>
        </authorList>
    </citation>
    <scope>NUCLEOTIDE SEQUENCE</scope>
    <source>
        <strain evidence="1">Sukarami</strain>
    </source>
</reference>
<keyword evidence="2" id="KW-1185">Reference proteome</keyword>
<evidence type="ECO:0000313" key="2">
    <source>
        <dbReference type="Proteomes" id="UP001059596"/>
    </source>
</evidence>
<organism evidence="1 2">
    <name type="scientific">Drosophila gunungcola</name>
    <name type="common">fruit fly</name>
    <dbReference type="NCBI Taxonomy" id="103775"/>
    <lineage>
        <taxon>Eukaryota</taxon>
        <taxon>Metazoa</taxon>
        <taxon>Ecdysozoa</taxon>
        <taxon>Arthropoda</taxon>
        <taxon>Hexapoda</taxon>
        <taxon>Insecta</taxon>
        <taxon>Pterygota</taxon>
        <taxon>Neoptera</taxon>
        <taxon>Endopterygota</taxon>
        <taxon>Diptera</taxon>
        <taxon>Brachycera</taxon>
        <taxon>Muscomorpha</taxon>
        <taxon>Ephydroidea</taxon>
        <taxon>Drosophilidae</taxon>
        <taxon>Drosophila</taxon>
        <taxon>Sophophora</taxon>
    </lineage>
</organism>
<dbReference type="Proteomes" id="UP001059596">
    <property type="component" value="Unassembled WGS sequence"/>
</dbReference>
<proteinExistence type="predicted"/>
<comment type="caution">
    <text evidence="1">The sequence shown here is derived from an EMBL/GenBank/DDBJ whole genome shotgun (WGS) entry which is preliminary data.</text>
</comment>
<evidence type="ECO:0000313" key="1">
    <source>
        <dbReference type="EMBL" id="KAI8035105.1"/>
    </source>
</evidence>
<accession>A0A9Q0BKM1</accession>
<dbReference type="EMBL" id="JAMKOV010000049">
    <property type="protein sequence ID" value="KAI8035105.1"/>
    <property type="molecule type" value="Genomic_DNA"/>
</dbReference>
<gene>
    <name evidence="1" type="ORF">M5D96_012119</name>
</gene>
<name>A0A9Q0BKM1_9MUSC</name>
<sequence length="34" mass="3915">MVLFDGFAMETTTVSKKDKDPRMCGSYFQPDIQQ</sequence>